<accession>A0A7S9QE59</accession>
<organism evidence="2 3">
    <name type="scientific">Pontivivens ytuae</name>
    <dbReference type="NCBI Taxonomy" id="2789856"/>
    <lineage>
        <taxon>Bacteria</taxon>
        <taxon>Pseudomonadati</taxon>
        <taxon>Pseudomonadota</taxon>
        <taxon>Alphaproteobacteria</taxon>
        <taxon>Rhodobacterales</taxon>
        <taxon>Paracoccaceae</taxon>
        <taxon>Pontivivens</taxon>
    </lineage>
</organism>
<keyword evidence="2" id="KW-0378">Hydrolase</keyword>
<dbReference type="KEGG" id="poz:I0K15_03580"/>
<dbReference type="Gene3D" id="2.20.28.30">
    <property type="entry name" value="RNA polymerase ii, chain L"/>
    <property type="match status" value="1"/>
</dbReference>
<keyword evidence="1" id="KW-0812">Transmembrane</keyword>
<keyword evidence="1" id="KW-0472">Membrane</keyword>
<reference evidence="2 3" key="1">
    <citation type="submission" date="2020-11" db="EMBL/GenBank/DDBJ databases">
        <title>Description of Pontivivens ytuae sp. nov. isolated from deep sea sediment of Mariana Trench.</title>
        <authorList>
            <person name="Wang Z."/>
            <person name="Sun Q.-L."/>
            <person name="Xu X.-D."/>
            <person name="Tang Y.-Z."/>
            <person name="Zhang J."/>
        </authorList>
    </citation>
    <scope>NUCLEOTIDE SEQUENCE [LARGE SCALE GENOMIC DNA]</scope>
    <source>
        <strain evidence="2 3">MT2928</strain>
    </source>
</reference>
<keyword evidence="3" id="KW-1185">Reference proteome</keyword>
<evidence type="ECO:0000313" key="2">
    <source>
        <dbReference type="EMBL" id="QPH54861.1"/>
    </source>
</evidence>
<sequence>MAEIETHRFPCHTCGSDLRYAPGERHLKCDHCGAVEPLGALSPWDVQAVEELPLREALAGHVPEAAMEITRVLNCTSCGAQVEFDPNEHAAECPFCASPVVADTGQHRHIKPRGVLPFTLDNDAGRDALRKWLKGLWFAPNALKEYARSDHRLQGIYLPFWTFDAQTETPYRGQRGTEYRRTVGSGDKKRTVTEVKWRNVSGHVSHFFDDVLVPGSRTIPDTHMRRIAQFDLSALEPYQPQFLAGFRAEGYSIDLAEAQRLGQQEMEQGVRQLIRRDIGGDRQRIDDMRMTLSDESFKHVLMPVWIAAYRFRGKSYRFVVNARTGAVAGERPWSPWKIAFAVLIILIIAGVVALLQS</sequence>
<gene>
    <name evidence="2" type="ORF">I0K15_03580</name>
</gene>
<dbReference type="Proteomes" id="UP000594800">
    <property type="component" value="Chromosome"/>
</dbReference>
<feature type="transmembrane region" description="Helical" evidence="1">
    <location>
        <begin position="336"/>
        <end position="355"/>
    </location>
</feature>
<dbReference type="EMBL" id="CP064942">
    <property type="protein sequence ID" value="QPH54861.1"/>
    <property type="molecule type" value="Genomic_DNA"/>
</dbReference>
<name>A0A7S9QE59_9RHOB</name>
<dbReference type="GO" id="GO:0004386">
    <property type="term" value="F:helicase activity"/>
    <property type="evidence" value="ECO:0007669"/>
    <property type="project" value="UniProtKB-KW"/>
</dbReference>
<dbReference type="RefSeq" id="WP_196104062.1">
    <property type="nucleotide sequence ID" value="NZ_CP064942.1"/>
</dbReference>
<evidence type="ECO:0000313" key="3">
    <source>
        <dbReference type="Proteomes" id="UP000594800"/>
    </source>
</evidence>
<keyword evidence="1" id="KW-1133">Transmembrane helix</keyword>
<keyword evidence="2" id="KW-0347">Helicase</keyword>
<dbReference type="AlphaFoldDB" id="A0A7S9QE59"/>
<proteinExistence type="predicted"/>
<protein>
    <submittedName>
        <fullName evidence="2">Primosomal protein N' (Replication factor Y) -superfamily II helicase</fullName>
    </submittedName>
</protein>
<keyword evidence="2" id="KW-0547">Nucleotide-binding</keyword>
<evidence type="ECO:0000256" key="1">
    <source>
        <dbReference type="SAM" id="Phobius"/>
    </source>
</evidence>
<keyword evidence="2" id="KW-0067">ATP-binding</keyword>